<gene>
    <name evidence="2" type="ORF">SDC9_212189</name>
</gene>
<sequence length="96" mass="10542">MDKVAFQAIDRADIGHAVRMLDPGIQAAGFQAFENKSHLVTTVLPHAASLDEPQSAGPAQPRPLSRTMARTMPDRLQPSAKRMIGQSYIRVLQCEM</sequence>
<proteinExistence type="predicted"/>
<protein>
    <submittedName>
        <fullName evidence="2">Uncharacterized protein</fullName>
    </submittedName>
</protein>
<name>A0A645JM43_9ZZZZ</name>
<feature type="region of interest" description="Disordered" evidence="1">
    <location>
        <begin position="47"/>
        <end position="79"/>
    </location>
</feature>
<accession>A0A645JM43</accession>
<evidence type="ECO:0000313" key="2">
    <source>
        <dbReference type="EMBL" id="MPN64417.1"/>
    </source>
</evidence>
<dbReference type="AlphaFoldDB" id="A0A645JM43"/>
<reference evidence="2" key="1">
    <citation type="submission" date="2019-08" db="EMBL/GenBank/DDBJ databases">
        <authorList>
            <person name="Kucharzyk K."/>
            <person name="Murdoch R.W."/>
            <person name="Higgins S."/>
            <person name="Loffler F."/>
        </authorList>
    </citation>
    <scope>NUCLEOTIDE SEQUENCE</scope>
</reference>
<evidence type="ECO:0000256" key="1">
    <source>
        <dbReference type="SAM" id="MobiDB-lite"/>
    </source>
</evidence>
<organism evidence="2">
    <name type="scientific">bioreactor metagenome</name>
    <dbReference type="NCBI Taxonomy" id="1076179"/>
    <lineage>
        <taxon>unclassified sequences</taxon>
        <taxon>metagenomes</taxon>
        <taxon>ecological metagenomes</taxon>
    </lineage>
</organism>
<dbReference type="EMBL" id="VSSQ01145276">
    <property type="protein sequence ID" value="MPN64417.1"/>
    <property type="molecule type" value="Genomic_DNA"/>
</dbReference>
<comment type="caution">
    <text evidence="2">The sequence shown here is derived from an EMBL/GenBank/DDBJ whole genome shotgun (WGS) entry which is preliminary data.</text>
</comment>